<dbReference type="SUPFAM" id="SSF48403">
    <property type="entry name" value="Ankyrin repeat"/>
    <property type="match status" value="1"/>
</dbReference>
<name>W9CAI7_SCLBF</name>
<evidence type="ECO:0000259" key="1">
    <source>
        <dbReference type="Pfam" id="PF17111"/>
    </source>
</evidence>
<sequence length="860" mass="98450">MTDPLSAASGAIGIISFGLQIAQTLVKYCSECKDFNKDITLFKSKAESLSLILQQLDNKLRPYESKNGSLPTSVVNVIRNCESSLQTLDEELEKHGKNTVFKRLAYPFVKGSLTTKNTMLDSLQNNLTVALQLFNVDTNQRVVELSQTFLNHYSTIMQTFDSQTKIVAVNNNEMHLKLDQIIQQKTLEPEGSMELKPLRDDPFIANSRRGFRNKLAHPFIALEDCAGANDVTVDGRTLFSVSPQLIILTTKLTRKAVTDYLYQTILKYIRHYYREIEDDLEGLSEPKIFVELRKVLQLLAGLYRNVISLFKSAGCTFETCRHHEGRNIFSIIFDGQFPAGIDINEFHDIAESLCDLGVQIDFDMLGSAKSEDFSQRNIEHFISKTQRIDTLGVPEIFVTILMRSEDELERILGLNPNAVNTVLPRGGCTPLHVSHAWPRGVQLLLEAGADANKLNYNCYPPIAYTIRAKCIDSIRILLAHDSALGHKSFPIFPFPKLYKELDILKIVCWDLANRRQRLYELAMSMPQEIRTDISIYLKDDRILDAYAWNVTQFLLDFGISVEPALLPSPWRSNKTVYHTLYMSVEAAEYLYRAGFLDIDVCDEKGWTPSMWLCHRASRSISQDDIALISWYISKGVESTKRHGHFDQTMSHHIARKLGYCIAVSDPSWFLPDSYISTLKSFLLEKVDDNCTCACSQNGCLPITCSLKTPESRNSIDLGRRTFERRPVFIIAWEISWYLEDEVKYSPWISESFFRVLTFEWLDLTHTCNCKDFEVYHSDELLSIDEITEIQEEATTIEQLEELVAEFQESFQTFGGSFNAFLKTQWLPRICEFFDQNDEELDEESMQKIRDIGVIMDDEIA</sequence>
<gene>
    <name evidence="2" type="ORF">SBOR_7739</name>
</gene>
<dbReference type="Proteomes" id="UP000019487">
    <property type="component" value="Unassembled WGS sequence"/>
</dbReference>
<dbReference type="InterPro" id="IPR036770">
    <property type="entry name" value="Ankyrin_rpt-contain_sf"/>
</dbReference>
<evidence type="ECO:0000313" key="2">
    <source>
        <dbReference type="EMBL" id="ESZ91874.1"/>
    </source>
</evidence>
<organism evidence="2 3">
    <name type="scientific">Sclerotinia borealis (strain F-4128)</name>
    <dbReference type="NCBI Taxonomy" id="1432307"/>
    <lineage>
        <taxon>Eukaryota</taxon>
        <taxon>Fungi</taxon>
        <taxon>Dikarya</taxon>
        <taxon>Ascomycota</taxon>
        <taxon>Pezizomycotina</taxon>
        <taxon>Leotiomycetes</taxon>
        <taxon>Helotiales</taxon>
        <taxon>Sclerotiniaceae</taxon>
        <taxon>Sclerotinia</taxon>
    </lineage>
</organism>
<dbReference type="HOGENOM" id="CLU_351278_0_0_1"/>
<feature type="domain" description="Azaphilone pigments biosynthesis cluster protein L N-terminal" evidence="1">
    <location>
        <begin position="2"/>
        <end position="198"/>
    </location>
</feature>
<dbReference type="Pfam" id="PF17111">
    <property type="entry name" value="PigL_N"/>
    <property type="match status" value="1"/>
</dbReference>
<comment type="caution">
    <text evidence="2">The sequence shown here is derived from an EMBL/GenBank/DDBJ whole genome shotgun (WGS) entry which is preliminary data.</text>
</comment>
<reference evidence="2 3" key="1">
    <citation type="journal article" date="2014" name="Genome Announc.">
        <title>Draft genome sequence of Sclerotinia borealis, a psychrophilic plant pathogenic fungus.</title>
        <authorList>
            <person name="Mardanov A.V."/>
            <person name="Beletsky A.V."/>
            <person name="Kadnikov V.V."/>
            <person name="Ignatov A.N."/>
            <person name="Ravin N.V."/>
        </authorList>
    </citation>
    <scope>NUCLEOTIDE SEQUENCE [LARGE SCALE GENOMIC DNA]</scope>
    <source>
        <strain evidence="3">F-4157</strain>
    </source>
</reference>
<evidence type="ECO:0000313" key="3">
    <source>
        <dbReference type="Proteomes" id="UP000019487"/>
    </source>
</evidence>
<protein>
    <recommendedName>
        <fullName evidence="1">Azaphilone pigments biosynthesis cluster protein L N-terminal domain-containing protein</fullName>
    </recommendedName>
</protein>
<proteinExistence type="predicted"/>
<dbReference type="InterPro" id="IPR031348">
    <property type="entry name" value="PigL_N"/>
</dbReference>
<dbReference type="EMBL" id="AYSA01000450">
    <property type="protein sequence ID" value="ESZ91874.1"/>
    <property type="molecule type" value="Genomic_DNA"/>
</dbReference>
<accession>W9CAI7</accession>
<dbReference type="OrthoDB" id="5422117at2759"/>
<keyword evidence="3" id="KW-1185">Reference proteome</keyword>
<dbReference type="Gene3D" id="1.25.40.20">
    <property type="entry name" value="Ankyrin repeat-containing domain"/>
    <property type="match status" value="1"/>
</dbReference>
<dbReference type="AlphaFoldDB" id="W9CAI7"/>